<sequence length="161" mass="17784">MADLNIILQEKERALEYAEKEVVELKQQIQSLRQTIAMLGTTTLFESALKSSQVVVSLQKEKSNTKADDIYLKALERIEKASKPKGALSQAILEVLSDGAVRDSHEVFSEVSKKLATTLRSVQVTLGNLKNRGELKSVSYGKYQFIKDESPTIGVVGDSIL</sequence>
<dbReference type="EMBL" id="BMZG01000007">
    <property type="protein sequence ID" value="GHA74970.1"/>
    <property type="molecule type" value="Genomic_DNA"/>
</dbReference>
<evidence type="ECO:0000313" key="3">
    <source>
        <dbReference type="Proteomes" id="UP000614287"/>
    </source>
</evidence>
<dbReference type="AlphaFoldDB" id="A0A8J3CNB8"/>
<proteinExistence type="predicted"/>
<keyword evidence="1" id="KW-0175">Coiled coil</keyword>
<gene>
    <name evidence="2" type="ORF">GCM10009007_15080</name>
</gene>
<feature type="coiled-coil region" evidence="1">
    <location>
        <begin position="1"/>
        <end position="35"/>
    </location>
</feature>
<evidence type="ECO:0000313" key="2">
    <source>
        <dbReference type="EMBL" id="GHA74970.1"/>
    </source>
</evidence>
<reference evidence="2" key="2">
    <citation type="submission" date="2020-09" db="EMBL/GenBank/DDBJ databases">
        <authorList>
            <person name="Sun Q."/>
            <person name="Kim S."/>
        </authorList>
    </citation>
    <scope>NUCLEOTIDE SEQUENCE</scope>
    <source>
        <strain evidence="2">KCTC 32501</strain>
    </source>
</reference>
<name>A0A8J3CNB8_9BURK</name>
<comment type="caution">
    <text evidence="2">The sequence shown here is derived from an EMBL/GenBank/DDBJ whole genome shotgun (WGS) entry which is preliminary data.</text>
</comment>
<keyword evidence="3" id="KW-1185">Reference proteome</keyword>
<dbReference type="RefSeq" id="WP_189493335.1">
    <property type="nucleotide sequence ID" value="NZ_BMZG01000007.1"/>
</dbReference>
<accession>A0A8J3CNB8</accession>
<dbReference type="Proteomes" id="UP000614287">
    <property type="component" value="Unassembled WGS sequence"/>
</dbReference>
<reference evidence="2" key="1">
    <citation type="journal article" date="2014" name="Int. J. Syst. Evol. Microbiol.">
        <title>Complete genome sequence of Corynebacterium casei LMG S-19264T (=DSM 44701T), isolated from a smear-ripened cheese.</title>
        <authorList>
            <consortium name="US DOE Joint Genome Institute (JGI-PGF)"/>
            <person name="Walter F."/>
            <person name="Albersmeier A."/>
            <person name="Kalinowski J."/>
            <person name="Ruckert C."/>
        </authorList>
    </citation>
    <scope>NUCLEOTIDE SEQUENCE</scope>
    <source>
        <strain evidence="2">KCTC 32501</strain>
    </source>
</reference>
<protein>
    <submittedName>
        <fullName evidence="2">Uncharacterized protein</fullName>
    </submittedName>
</protein>
<evidence type="ECO:0000256" key="1">
    <source>
        <dbReference type="SAM" id="Coils"/>
    </source>
</evidence>
<organism evidence="2 3">
    <name type="scientific">Formosimonas limnophila</name>
    <dbReference type="NCBI Taxonomy" id="1384487"/>
    <lineage>
        <taxon>Bacteria</taxon>
        <taxon>Pseudomonadati</taxon>
        <taxon>Pseudomonadota</taxon>
        <taxon>Betaproteobacteria</taxon>
        <taxon>Burkholderiales</taxon>
        <taxon>Burkholderiaceae</taxon>
        <taxon>Formosimonas</taxon>
    </lineage>
</organism>